<proteinExistence type="predicted"/>
<evidence type="ECO:0000313" key="4">
    <source>
        <dbReference type="Proteomes" id="UP000325255"/>
    </source>
</evidence>
<evidence type="ECO:0000313" key="3">
    <source>
        <dbReference type="EMBL" id="KAA5611293.1"/>
    </source>
</evidence>
<reference evidence="3 4" key="1">
    <citation type="submission" date="2019-09" db="EMBL/GenBank/DDBJ databases">
        <title>Genome sequence of Rhodovastum atsumiense, a diverse member of the Acetobacteraceae family of non-sulfur purple photosynthetic bacteria.</title>
        <authorList>
            <person name="Meyer T."/>
            <person name="Kyndt J."/>
        </authorList>
    </citation>
    <scope>NUCLEOTIDE SEQUENCE [LARGE SCALE GENOMIC DNA]</scope>
    <source>
        <strain evidence="3 4">DSM 21279</strain>
    </source>
</reference>
<comment type="caution">
    <text evidence="3">The sequence shown here is derived from an EMBL/GenBank/DDBJ whole genome shotgun (WGS) entry which is preliminary data.</text>
</comment>
<keyword evidence="2" id="KW-1133">Transmembrane helix</keyword>
<feature type="region of interest" description="Disordered" evidence="1">
    <location>
        <begin position="26"/>
        <end position="54"/>
    </location>
</feature>
<dbReference type="RefSeq" id="WP_150041671.1">
    <property type="nucleotide sequence ID" value="NZ_OW485601.1"/>
</dbReference>
<organism evidence="3 4">
    <name type="scientific">Rhodovastum atsumiense</name>
    <dbReference type="NCBI Taxonomy" id="504468"/>
    <lineage>
        <taxon>Bacteria</taxon>
        <taxon>Pseudomonadati</taxon>
        <taxon>Pseudomonadota</taxon>
        <taxon>Alphaproteobacteria</taxon>
        <taxon>Acetobacterales</taxon>
        <taxon>Acetobacteraceae</taxon>
        <taxon>Rhodovastum</taxon>
    </lineage>
</organism>
<feature type="compositionally biased region" description="Pro residues" evidence="1">
    <location>
        <begin position="38"/>
        <end position="50"/>
    </location>
</feature>
<dbReference type="EMBL" id="VWPK01000022">
    <property type="protein sequence ID" value="KAA5611293.1"/>
    <property type="molecule type" value="Genomic_DNA"/>
</dbReference>
<gene>
    <name evidence="3" type="ORF">F1189_15180</name>
</gene>
<protein>
    <submittedName>
        <fullName evidence="3">Uncharacterized protein</fullName>
    </submittedName>
</protein>
<keyword evidence="2" id="KW-0472">Membrane</keyword>
<name>A0A5M6ISK2_9PROT</name>
<accession>A0A5M6ISK2</accession>
<feature type="transmembrane region" description="Helical" evidence="2">
    <location>
        <begin position="6"/>
        <end position="23"/>
    </location>
</feature>
<keyword evidence="4" id="KW-1185">Reference proteome</keyword>
<evidence type="ECO:0000256" key="1">
    <source>
        <dbReference type="SAM" id="MobiDB-lite"/>
    </source>
</evidence>
<dbReference type="AlphaFoldDB" id="A0A5M6ISK2"/>
<evidence type="ECO:0000256" key="2">
    <source>
        <dbReference type="SAM" id="Phobius"/>
    </source>
</evidence>
<dbReference type="Proteomes" id="UP000325255">
    <property type="component" value="Unassembled WGS sequence"/>
</dbReference>
<sequence length="81" mass="8669">MSPGTIVALEFAITFGVPIWLCLRPMGATRDDPDRRGPPPPAPVTPPAPEPVLAAPRALPDCLLPRPQARLQEAAREKEPA</sequence>
<keyword evidence="2" id="KW-0812">Transmembrane</keyword>